<reference evidence="2" key="1">
    <citation type="submission" date="2021-01" db="EMBL/GenBank/DDBJ databases">
        <title>Chromosome-level genome assembly of a human fungal pathogen reveals clustering of transcriptionally co-regulated genes.</title>
        <authorList>
            <person name="Voorhies M."/>
            <person name="Cohen S."/>
            <person name="Shea T.P."/>
            <person name="Petrus S."/>
            <person name="Munoz J.F."/>
            <person name="Poplawski S."/>
            <person name="Goldman W.E."/>
            <person name="Michael T."/>
            <person name="Cuomo C.A."/>
            <person name="Sil A."/>
            <person name="Beyhan S."/>
        </authorList>
    </citation>
    <scope>NUCLEOTIDE SEQUENCE</scope>
    <source>
        <strain evidence="2">WU24</strain>
    </source>
</reference>
<feature type="region of interest" description="Disordered" evidence="1">
    <location>
        <begin position="30"/>
        <end position="85"/>
    </location>
</feature>
<protein>
    <submittedName>
        <fullName evidence="2">C6 zinc finger domain-containing protein</fullName>
    </submittedName>
</protein>
<dbReference type="AlphaFoldDB" id="A0A8A1MF10"/>
<feature type="compositionally biased region" description="Polar residues" evidence="1">
    <location>
        <begin position="39"/>
        <end position="55"/>
    </location>
</feature>
<evidence type="ECO:0000313" key="2">
    <source>
        <dbReference type="EMBL" id="QSS64519.1"/>
    </source>
</evidence>
<evidence type="ECO:0000313" key="3">
    <source>
        <dbReference type="Proteomes" id="UP000663671"/>
    </source>
</evidence>
<sequence>MKEKRWSWPYREIALLETRRYSVSKMLDDSGRINHRNSKPSNLHNRPSIPANPTKSPGLAAPIARNEGLSAIKPSRAAGNVTPMA</sequence>
<dbReference type="EMBL" id="CP069114">
    <property type="protein sequence ID" value="QSS64519.1"/>
    <property type="molecule type" value="Genomic_DNA"/>
</dbReference>
<gene>
    <name evidence="2" type="ORF">I7I51_01587</name>
</gene>
<dbReference type="VEuPathDB" id="FungiDB:I7I51_01587"/>
<evidence type="ECO:0000256" key="1">
    <source>
        <dbReference type="SAM" id="MobiDB-lite"/>
    </source>
</evidence>
<accession>A0A8A1MF10</accession>
<organism evidence="2 3">
    <name type="scientific">Ajellomyces capsulatus</name>
    <name type="common">Darling's disease fungus</name>
    <name type="synonym">Histoplasma capsulatum</name>
    <dbReference type="NCBI Taxonomy" id="5037"/>
    <lineage>
        <taxon>Eukaryota</taxon>
        <taxon>Fungi</taxon>
        <taxon>Dikarya</taxon>
        <taxon>Ascomycota</taxon>
        <taxon>Pezizomycotina</taxon>
        <taxon>Eurotiomycetes</taxon>
        <taxon>Eurotiomycetidae</taxon>
        <taxon>Onygenales</taxon>
        <taxon>Ajellomycetaceae</taxon>
        <taxon>Histoplasma</taxon>
    </lineage>
</organism>
<proteinExistence type="predicted"/>
<dbReference type="Proteomes" id="UP000663671">
    <property type="component" value="Chromosome 1"/>
</dbReference>
<name>A0A8A1MF10_AJECA</name>